<dbReference type="RefSeq" id="WP_377684929.1">
    <property type="nucleotide sequence ID" value="NZ_JBHMDZ010000006.1"/>
</dbReference>
<evidence type="ECO:0008006" key="3">
    <source>
        <dbReference type="Google" id="ProtNLM"/>
    </source>
</evidence>
<dbReference type="Proteomes" id="UP001243846">
    <property type="component" value="Unassembled WGS sequence"/>
</dbReference>
<reference evidence="2" key="1">
    <citation type="journal article" date="2019" name="Int. J. Syst. Evol. Microbiol.">
        <title>The Global Catalogue of Microorganisms (GCM) 10K type strain sequencing project: providing services to taxonomists for standard genome sequencing and annotation.</title>
        <authorList>
            <consortium name="The Broad Institute Genomics Platform"/>
            <consortium name="The Broad Institute Genome Sequencing Center for Infectious Disease"/>
            <person name="Wu L."/>
            <person name="Ma J."/>
        </authorList>
    </citation>
    <scope>NUCLEOTIDE SEQUENCE [LARGE SCALE GENOMIC DNA]</scope>
    <source>
        <strain evidence="2">CECT 8482</strain>
    </source>
</reference>
<evidence type="ECO:0000313" key="1">
    <source>
        <dbReference type="EMBL" id="MDN3713265.1"/>
    </source>
</evidence>
<evidence type="ECO:0000313" key="2">
    <source>
        <dbReference type="Proteomes" id="UP001243846"/>
    </source>
</evidence>
<keyword evidence="2" id="KW-1185">Reference proteome</keyword>
<dbReference type="EMBL" id="JAUFRC010000001">
    <property type="protein sequence ID" value="MDN3713265.1"/>
    <property type="molecule type" value="Genomic_DNA"/>
</dbReference>
<comment type="caution">
    <text evidence="1">The sequence shown here is derived from an EMBL/GenBank/DDBJ whole genome shotgun (WGS) entry which is preliminary data.</text>
</comment>
<gene>
    <name evidence="1" type="ORF">QWZ10_18825</name>
</gene>
<protein>
    <recommendedName>
        <fullName evidence="3">Translation initiation factor 2</fullName>
    </recommendedName>
</protein>
<name>A0ABT8D9U5_9RHOB</name>
<sequence>MIRTITIGSCISVQGIFERQVSNGNIVVRVGTATYEGKPVALS</sequence>
<organism evidence="1 2">
    <name type="scientific">Paracoccus cavernae</name>
    <dbReference type="NCBI Taxonomy" id="1571207"/>
    <lineage>
        <taxon>Bacteria</taxon>
        <taxon>Pseudomonadati</taxon>
        <taxon>Pseudomonadota</taxon>
        <taxon>Alphaproteobacteria</taxon>
        <taxon>Rhodobacterales</taxon>
        <taxon>Paracoccaceae</taxon>
        <taxon>Paracoccus</taxon>
    </lineage>
</organism>
<accession>A0ABT8D9U5</accession>
<proteinExistence type="predicted"/>